<keyword evidence="1" id="KW-0813">Transport</keyword>
<dbReference type="Proteomes" id="UP001329825">
    <property type="component" value="Chromosome 1"/>
</dbReference>
<dbReference type="PANTHER" id="PTHR13276">
    <property type="entry name" value="GUANINE NUCLEOTIDE EXCHANGE FACTOR MSS4"/>
    <property type="match status" value="1"/>
</dbReference>
<protein>
    <recommendedName>
        <fullName evidence="7">Mss4-like protein</fullName>
    </recommendedName>
</protein>
<evidence type="ECO:0000313" key="6">
    <source>
        <dbReference type="Proteomes" id="UP001329825"/>
    </source>
</evidence>
<feature type="compositionally biased region" description="Polar residues" evidence="4">
    <location>
        <begin position="16"/>
        <end position="26"/>
    </location>
</feature>
<reference evidence="5 6" key="1">
    <citation type="submission" date="2024-01" db="EMBL/GenBank/DDBJ databases">
        <title>Comparative genomics of Cryptococcus and Kwoniella reveals pathogenesis evolution and contrasting modes of karyotype evolution via chromosome fusion or intercentromeric recombination.</title>
        <authorList>
            <person name="Coelho M.A."/>
            <person name="David-Palma M."/>
            <person name="Shea T."/>
            <person name="Bowers K."/>
            <person name="McGinley-Smith S."/>
            <person name="Mohammad A.W."/>
            <person name="Gnirke A."/>
            <person name="Yurkov A.M."/>
            <person name="Nowrousian M."/>
            <person name="Sun S."/>
            <person name="Cuomo C.A."/>
            <person name="Heitman J."/>
        </authorList>
    </citation>
    <scope>NUCLEOTIDE SEQUENCE [LARGE SCALE GENOMIC DNA]</scope>
    <source>
        <strain evidence="5">CBS 11374</strain>
    </source>
</reference>
<feature type="region of interest" description="Disordered" evidence="4">
    <location>
        <begin position="16"/>
        <end position="48"/>
    </location>
</feature>
<dbReference type="PANTHER" id="PTHR13276:SF0">
    <property type="entry name" value="GUANINE NUCLEOTIDE EXCHANGE FACTOR MSS4"/>
    <property type="match status" value="1"/>
</dbReference>
<evidence type="ECO:0008006" key="7">
    <source>
        <dbReference type="Google" id="ProtNLM"/>
    </source>
</evidence>
<dbReference type="Pfam" id="PF04421">
    <property type="entry name" value="Mss4"/>
    <property type="match status" value="1"/>
</dbReference>
<evidence type="ECO:0000256" key="1">
    <source>
        <dbReference type="ARBA" id="ARBA00022448"/>
    </source>
</evidence>
<gene>
    <name evidence="5" type="ORF">IL334_000119</name>
</gene>
<evidence type="ECO:0000256" key="4">
    <source>
        <dbReference type="SAM" id="MobiDB-lite"/>
    </source>
</evidence>
<keyword evidence="6" id="KW-1185">Reference proteome</keyword>
<evidence type="ECO:0000256" key="3">
    <source>
        <dbReference type="ARBA" id="ARBA00022927"/>
    </source>
</evidence>
<accession>A0ABZ1CRA9</accession>
<organism evidence="5 6">
    <name type="scientific">Kwoniella shivajii</name>
    <dbReference type="NCBI Taxonomy" id="564305"/>
    <lineage>
        <taxon>Eukaryota</taxon>
        <taxon>Fungi</taxon>
        <taxon>Dikarya</taxon>
        <taxon>Basidiomycota</taxon>
        <taxon>Agaricomycotina</taxon>
        <taxon>Tremellomycetes</taxon>
        <taxon>Tremellales</taxon>
        <taxon>Cryptococcaceae</taxon>
        <taxon>Kwoniella</taxon>
    </lineage>
</organism>
<dbReference type="InterPro" id="IPR007515">
    <property type="entry name" value="Mss4"/>
</dbReference>
<keyword evidence="2" id="KW-0344">Guanine-nucleotide releasing factor</keyword>
<feature type="compositionally biased region" description="Polar residues" evidence="4">
    <location>
        <begin position="35"/>
        <end position="48"/>
    </location>
</feature>
<dbReference type="PROSITE" id="PS51796">
    <property type="entry name" value="MSS4"/>
    <property type="match status" value="1"/>
</dbReference>
<evidence type="ECO:0000313" key="5">
    <source>
        <dbReference type="EMBL" id="WRT63216.1"/>
    </source>
</evidence>
<dbReference type="EMBL" id="CP141881">
    <property type="protein sequence ID" value="WRT63216.1"/>
    <property type="molecule type" value="Genomic_DNA"/>
</dbReference>
<sequence length="176" mass="19144">MSQPTQAEIFAALSAQSSGSFKRSQPPTQPYTAFDSDSNPKDQLTTSQNGKIMNSKRIYCPREGCGSVILLDGIGEWVEVEGSILPDDPTSPFPSSSSPHAYWSIPSGPFAFENIGFSRPDISNPLPAFTPKDVPGQGKVKWLICAECDLGPLGWSYEGGKGAWLDIKRLRYGEKK</sequence>
<dbReference type="InterPro" id="IPR011323">
    <property type="entry name" value="Mss4/transl-control_tumour"/>
</dbReference>
<dbReference type="InterPro" id="IPR011057">
    <property type="entry name" value="Mss4-like_sf"/>
</dbReference>
<dbReference type="RefSeq" id="XP_062787956.1">
    <property type="nucleotide sequence ID" value="XM_062931905.1"/>
</dbReference>
<proteinExistence type="predicted"/>
<dbReference type="GeneID" id="87952250"/>
<name>A0ABZ1CRA9_9TREE</name>
<dbReference type="SUPFAM" id="SSF51316">
    <property type="entry name" value="Mss4-like"/>
    <property type="match status" value="1"/>
</dbReference>
<evidence type="ECO:0000256" key="2">
    <source>
        <dbReference type="ARBA" id="ARBA00022658"/>
    </source>
</evidence>
<dbReference type="Gene3D" id="2.170.150.10">
    <property type="entry name" value="Metal Binding Protein, Guanine Nucleotide Exchange Factor, Chain A"/>
    <property type="match status" value="1"/>
</dbReference>
<keyword evidence="3" id="KW-0653">Protein transport</keyword>